<dbReference type="PANTHER" id="PTHR33643:SF1">
    <property type="entry name" value="UREASE ACCESSORY PROTEIN D"/>
    <property type="match status" value="1"/>
</dbReference>
<feature type="signal peptide" evidence="5">
    <location>
        <begin position="1"/>
        <end position="21"/>
    </location>
</feature>
<protein>
    <recommendedName>
        <fullName evidence="4">Urease accessory protein UreD</fullName>
    </recommendedName>
</protein>
<gene>
    <name evidence="4" type="primary">ureD</name>
    <name evidence="6" type="ORF">CBP31_14125</name>
</gene>
<dbReference type="GO" id="GO:0016151">
    <property type="term" value="F:nickel cation binding"/>
    <property type="evidence" value="ECO:0007669"/>
    <property type="project" value="UniProtKB-UniRule"/>
</dbReference>
<evidence type="ECO:0000256" key="3">
    <source>
        <dbReference type="ARBA" id="ARBA00023186"/>
    </source>
</evidence>
<dbReference type="HAMAP" id="MF_01384">
    <property type="entry name" value="UreD"/>
    <property type="match status" value="1"/>
</dbReference>
<dbReference type="PANTHER" id="PTHR33643">
    <property type="entry name" value="UREASE ACCESSORY PROTEIN D"/>
    <property type="match status" value="1"/>
</dbReference>
<dbReference type="AlphaFoldDB" id="A0A1Y0D9C3"/>
<keyword evidence="7" id="KW-1185">Reference proteome</keyword>
<feature type="chain" id="PRO_5010984651" description="Urease accessory protein UreD" evidence="5">
    <location>
        <begin position="22"/>
        <end position="303"/>
    </location>
</feature>
<organism evidence="6 7">
    <name type="scientific">Oceanisphaera profunda</name>
    <dbReference type="NCBI Taxonomy" id="1416627"/>
    <lineage>
        <taxon>Bacteria</taxon>
        <taxon>Pseudomonadati</taxon>
        <taxon>Pseudomonadota</taxon>
        <taxon>Gammaproteobacteria</taxon>
        <taxon>Aeromonadales</taxon>
        <taxon>Aeromonadaceae</taxon>
        <taxon>Oceanisphaera</taxon>
    </lineage>
</organism>
<dbReference type="Pfam" id="PF01774">
    <property type="entry name" value="UreD"/>
    <property type="match status" value="1"/>
</dbReference>
<comment type="subcellular location">
    <subcellularLocation>
        <location evidence="4">Cytoplasm</location>
    </subcellularLocation>
</comment>
<evidence type="ECO:0000256" key="5">
    <source>
        <dbReference type="SAM" id="SignalP"/>
    </source>
</evidence>
<keyword evidence="5" id="KW-0732">Signal</keyword>
<evidence type="ECO:0000256" key="1">
    <source>
        <dbReference type="ARBA" id="ARBA00007177"/>
    </source>
</evidence>
<evidence type="ECO:0000313" key="6">
    <source>
        <dbReference type="EMBL" id="ART83625.1"/>
    </source>
</evidence>
<comment type="similarity">
    <text evidence="1 4">Belongs to the UreD family.</text>
</comment>
<dbReference type="KEGG" id="opf:CBP31_14125"/>
<dbReference type="EMBL" id="CP021377">
    <property type="protein sequence ID" value="ART83625.1"/>
    <property type="molecule type" value="Genomic_DNA"/>
</dbReference>
<accession>A0A1Y0D9C3</accession>
<dbReference type="GO" id="GO:0005737">
    <property type="term" value="C:cytoplasm"/>
    <property type="evidence" value="ECO:0007669"/>
    <property type="project" value="UniProtKB-SubCell"/>
</dbReference>
<reference evidence="6 7" key="1">
    <citation type="journal article" date="2014" name="Int. J. Syst. Evol. Microbiol.">
        <title>Oceanisphaera profunda sp. nov., a marine bacterium isolated from deep-sea sediment, and emended description of the genus Oceanisphaera.</title>
        <authorList>
            <person name="Xu Z."/>
            <person name="Zhang X.Y."/>
            <person name="Su H.N."/>
            <person name="Yu Z.C."/>
            <person name="Liu C."/>
            <person name="Li H."/>
            <person name="Chen X.L."/>
            <person name="Song X.Y."/>
            <person name="Xie B.B."/>
            <person name="Qin Q.L."/>
            <person name="Zhou B.C."/>
            <person name="Shi M."/>
            <person name="Huang Y."/>
            <person name="Zhang Y.Z."/>
        </authorList>
    </citation>
    <scope>NUCLEOTIDE SEQUENCE [LARGE SCALE GENOMIC DNA]</scope>
    <source>
        <strain evidence="6 7">SM1222</strain>
    </source>
</reference>
<dbReference type="Proteomes" id="UP000243937">
    <property type="component" value="Chromosome"/>
</dbReference>
<keyword evidence="3 4" id="KW-0143">Chaperone</keyword>
<comment type="subunit">
    <text evidence="4">UreD, UreF and UreG form a complex that acts as a GTP-hydrolysis-dependent molecular chaperone, activating the urease apoprotein by helping to assemble the nickel containing metallocenter of UreC. The UreE protein probably delivers the nickel.</text>
</comment>
<sequence length="303" mass="33880">MNTYRATLTWLILMSATQSFAPRGYGADRQWLAELEVKLVPIADKTHLKQLAFSGPLRIQRPFYPEGGVCHLYVLHPPGGLVSGDQLKIQAHCAANSQSLLTTPSAGKIYGRDSDGVAQGQRVRLQLTDNAECEWLPQETLVYRNANALLDTHIELDSDARFIGWDLVCLGRPAAGEVFDKGQLDQRIRLWRNGRLLFNERLQLTADSSLQHSRVGFADQCVFGTLVASGPDFDTEHLDALLNELRACLPSPVFTITQRLGVLLVRYLGNDMNECRAGMWQAWSLIRPMLLGRPACIPRIWLT</sequence>
<proteinExistence type="inferred from homology"/>
<dbReference type="InterPro" id="IPR002669">
    <property type="entry name" value="UreD"/>
</dbReference>
<evidence type="ECO:0000313" key="7">
    <source>
        <dbReference type="Proteomes" id="UP000243937"/>
    </source>
</evidence>
<comment type="function">
    <text evidence="4">Required for maturation of urease via the functional incorporation of the urease nickel metallocenter.</text>
</comment>
<name>A0A1Y0D9C3_9GAMM</name>
<evidence type="ECO:0000256" key="4">
    <source>
        <dbReference type="HAMAP-Rule" id="MF_01384"/>
    </source>
</evidence>
<evidence type="ECO:0000256" key="2">
    <source>
        <dbReference type="ARBA" id="ARBA00022988"/>
    </source>
</evidence>
<keyword evidence="4" id="KW-0963">Cytoplasm</keyword>
<keyword evidence="2 4" id="KW-0996">Nickel insertion</keyword>